<dbReference type="RefSeq" id="WP_194028524.1">
    <property type="nucleotide sequence ID" value="NZ_JADEWZ010000006.1"/>
</dbReference>
<organism evidence="2 3">
    <name type="scientific">Lusitaniella coriacea LEGE 07157</name>
    <dbReference type="NCBI Taxonomy" id="945747"/>
    <lineage>
        <taxon>Bacteria</taxon>
        <taxon>Bacillati</taxon>
        <taxon>Cyanobacteriota</taxon>
        <taxon>Cyanophyceae</taxon>
        <taxon>Spirulinales</taxon>
        <taxon>Lusitaniellaceae</taxon>
        <taxon>Lusitaniella</taxon>
    </lineage>
</organism>
<reference evidence="2" key="1">
    <citation type="submission" date="2020-10" db="EMBL/GenBank/DDBJ databases">
        <authorList>
            <person name="Castelo-Branco R."/>
            <person name="Eusebio N."/>
            <person name="Adriana R."/>
            <person name="Vieira A."/>
            <person name="Brugerolle De Fraissinette N."/>
            <person name="Rezende De Castro R."/>
            <person name="Schneider M.P."/>
            <person name="Vasconcelos V."/>
            <person name="Leao P.N."/>
        </authorList>
    </citation>
    <scope>NUCLEOTIDE SEQUENCE</scope>
    <source>
        <strain evidence="2">LEGE 07157</strain>
    </source>
</reference>
<dbReference type="Proteomes" id="UP000654482">
    <property type="component" value="Unassembled WGS sequence"/>
</dbReference>
<dbReference type="EMBL" id="JADEWZ010000006">
    <property type="protein sequence ID" value="MBE9115441.1"/>
    <property type="molecule type" value="Genomic_DNA"/>
</dbReference>
<evidence type="ECO:0000313" key="3">
    <source>
        <dbReference type="Proteomes" id="UP000654482"/>
    </source>
</evidence>
<feature type="region of interest" description="Disordered" evidence="1">
    <location>
        <begin position="1"/>
        <end position="82"/>
    </location>
</feature>
<feature type="compositionally biased region" description="Polar residues" evidence="1">
    <location>
        <begin position="72"/>
        <end position="82"/>
    </location>
</feature>
<evidence type="ECO:0000256" key="1">
    <source>
        <dbReference type="SAM" id="MobiDB-lite"/>
    </source>
</evidence>
<evidence type="ECO:0000313" key="2">
    <source>
        <dbReference type="EMBL" id="MBE9115441.1"/>
    </source>
</evidence>
<name>A0A8J7B7P7_9CYAN</name>
<keyword evidence="3" id="KW-1185">Reference proteome</keyword>
<proteinExistence type="predicted"/>
<accession>A0A8J7B7P7</accession>
<gene>
    <name evidence="2" type="ORF">IQ249_05955</name>
</gene>
<sequence length="82" mass="8642">MALPVKSQDVEAQTQSRSPIALEDSSKMRGNNDSDCIYRGCGRTNKKARGSGRINTGKARGSGRISPKPISADSTQGESTTA</sequence>
<protein>
    <submittedName>
        <fullName evidence="2">Uncharacterized protein</fullName>
    </submittedName>
</protein>
<dbReference type="AlphaFoldDB" id="A0A8J7B7P7"/>
<comment type="caution">
    <text evidence="2">The sequence shown here is derived from an EMBL/GenBank/DDBJ whole genome shotgun (WGS) entry which is preliminary data.</text>
</comment>